<reference evidence="3 4" key="1">
    <citation type="submission" date="2019-08" db="EMBL/GenBank/DDBJ databases">
        <title>100 year-old enigma solved: identification of Planctomyces bekefii, the type genus and species of the phylum Planctomycetes.</title>
        <authorList>
            <person name="Svetlana D.N."/>
            <person name="Overmann J."/>
        </authorList>
    </citation>
    <scope>NUCLEOTIDE SEQUENCE [LARGE SCALE GENOMIC DNA]</scope>
    <source>
        <strain evidence="3">Phe10_nw2017</strain>
    </source>
</reference>
<dbReference type="Proteomes" id="UP000321083">
    <property type="component" value="Unassembled WGS sequence"/>
</dbReference>
<protein>
    <recommendedName>
        <fullName evidence="5">Sulfatase-modifying factor enzyme domain-containing protein</fullName>
    </recommendedName>
</protein>
<dbReference type="SUPFAM" id="SSF56436">
    <property type="entry name" value="C-type lectin-like"/>
    <property type="match status" value="1"/>
</dbReference>
<feature type="chain" id="PRO_5022858235" description="Sulfatase-modifying factor enzyme domain-containing protein" evidence="2">
    <location>
        <begin position="24"/>
        <end position="112"/>
    </location>
</feature>
<evidence type="ECO:0000256" key="2">
    <source>
        <dbReference type="SAM" id="SignalP"/>
    </source>
</evidence>
<evidence type="ECO:0000313" key="3">
    <source>
        <dbReference type="EMBL" id="TWW07848.1"/>
    </source>
</evidence>
<feature type="signal peptide" evidence="2">
    <location>
        <begin position="1"/>
        <end position="23"/>
    </location>
</feature>
<dbReference type="InterPro" id="IPR016187">
    <property type="entry name" value="CTDL_fold"/>
</dbReference>
<feature type="region of interest" description="Disordered" evidence="1">
    <location>
        <begin position="89"/>
        <end position="112"/>
    </location>
</feature>
<dbReference type="Gene3D" id="3.90.1580.10">
    <property type="entry name" value="paralog of FGE (formylglycine-generating enzyme)"/>
    <property type="match status" value="1"/>
</dbReference>
<feature type="compositionally biased region" description="Basic and acidic residues" evidence="1">
    <location>
        <begin position="99"/>
        <end position="112"/>
    </location>
</feature>
<dbReference type="InterPro" id="IPR042095">
    <property type="entry name" value="SUMF_sf"/>
</dbReference>
<proteinExistence type="predicted"/>
<keyword evidence="2" id="KW-0732">Signal</keyword>
<evidence type="ECO:0000256" key="1">
    <source>
        <dbReference type="SAM" id="MobiDB-lite"/>
    </source>
</evidence>
<sequence length="112" mass="11910">MMRIFSLLLSVALTVGCGGTVVAQHVEAQPVAPAQEQASAVATEGHPKEVINTLGMKLLRIPAGTFTMGSPASEKHRYDGETQHQVTLSKPFSMLHGTHRGDSGTVEKSHGY</sequence>
<name>A0A5C6LZP1_9PLAN</name>
<keyword evidence="4" id="KW-1185">Reference proteome</keyword>
<evidence type="ECO:0000313" key="4">
    <source>
        <dbReference type="Proteomes" id="UP000321083"/>
    </source>
</evidence>
<comment type="caution">
    <text evidence="3">The sequence shown here is derived from an EMBL/GenBank/DDBJ whole genome shotgun (WGS) entry which is preliminary data.</text>
</comment>
<dbReference type="AlphaFoldDB" id="A0A5C6LZP1"/>
<evidence type="ECO:0008006" key="5">
    <source>
        <dbReference type="Google" id="ProtNLM"/>
    </source>
</evidence>
<dbReference type="EMBL" id="SRHE01000984">
    <property type="protein sequence ID" value="TWW07848.1"/>
    <property type="molecule type" value="Genomic_DNA"/>
</dbReference>
<reference evidence="3 4" key="2">
    <citation type="submission" date="2019-08" db="EMBL/GenBank/DDBJ databases">
        <authorList>
            <person name="Henke P."/>
        </authorList>
    </citation>
    <scope>NUCLEOTIDE SEQUENCE [LARGE SCALE GENOMIC DNA]</scope>
    <source>
        <strain evidence="3">Phe10_nw2017</strain>
    </source>
</reference>
<organism evidence="3 4">
    <name type="scientific">Planctomyces bekefii</name>
    <dbReference type="NCBI Taxonomy" id="1653850"/>
    <lineage>
        <taxon>Bacteria</taxon>
        <taxon>Pseudomonadati</taxon>
        <taxon>Planctomycetota</taxon>
        <taxon>Planctomycetia</taxon>
        <taxon>Planctomycetales</taxon>
        <taxon>Planctomycetaceae</taxon>
        <taxon>Planctomyces</taxon>
    </lineage>
</organism>
<accession>A0A5C6LZP1</accession>
<dbReference type="PROSITE" id="PS51257">
    <property type="entry name" value="PROKAR_LIPOPROTEIN"/>
    <property type="match status" value="1"/>
</dbReference>
<gene>
    <name evidence="3" type="ORF">E3A20_30230</name>
</gene>